<organism evidence="6 7">
    <name type="scientific">Aspergillus versicolor CBS 583.65</name>
    <dbReference type="NCBI Taxonomy" id="1036611"/>
    <lineage>
        <taxon>Eukaryota</taxon>
        <taxon>Fungi</taxon>
        <taxon>Dikarya</taxon>
        <taxon>Ascomycota</taxon>
        <taxon>Pezizomycotina</taxon>
        <taxon>Eurotiomycetes</taxon>
        <taxon>Eurotiomycetidae</taxon>
        <taxon>Eurotiales</taxon>
        <taxon>Aspergillaceae</taxon>
        <taxon>Aspergillus</taxon>
        <taxon>Aspergillus subgen. Nidulantes</taxon>
    </lineage>
</organism>
<dbReference type="VEuPathDB" id="FungiDB:ASPVEDRAFT_162406"/>
<dbReference type="CDD" id="cd17352">
    <property type="entry name" value="MFS_MCT_SLC16"/>
    <property type="match status" value="1"/>
</dbReference>
<evidence type="ECO:0000256" key="2">
    <source>
        <dbReference type="ARBA" id="ARBA00006727"/>
    </source>
</evidence>
<feature type="transmembrane region" description="Helical" evidence="4">
    <location>
        <begin position="157"/>
        <end position="178"/>
    </location>
</feature>
<feature type="transmembrane region" description="Helical" evidence="4">
    <location>
        <begin position="105"/>
        <end position="127"/>
    </location>
</feature>
<protein>
    <recommendedName>
        <fullName evidence="5">Major facilitator superfamily (MFS) profile domain-containing protein</fullName>
    </recommendedName>
</protein>
<accession>A0A1L9PBG0</accession>
<dbReference type="GO" id="GO:0022857">
    <property type="term" value="F:transmembrane transporter activity"/>
    <property type="evidence" value="ECO:0007669"/>
    <property type="project" value="InterPro"/>
</dbReference>
<name>A0A1L9PBG0_ASPVE</name>
<evidence type="ECO:0000313" key="6">
    <source>
        <dbReference type="EMBL" id="OJI98857.1"/>
    </source>
</evidence>
<evidence type="ECO:0000259" key="5">
    <source>
        <dbReference type="PROSITE" id="PS50850"/>
    </source>
</evidence>
<comment type="similarity">
    <text evidence="2">Belongs to the major facilitator superfamily. Monocarboxylate porter (TC 2.A.1.13) family.</text>
</comment>
<dbReference type="PANTHER" id="PTHR11360:SF177">
    <property type="entry name" value="RIBOFLAVIN TRANSPORTER MCH5"/>
    <property type="match status" value="1"/>
</dbReference>
<feature type="compositionally biased region" description="Basic and acidic residues" evidence="3">
    <location>
        <begin position="25"/>
        <end position="39"/>
    </location>
</feature>
<dbReference type="Proteomes" id="UP000184073">
    <property type="component" value="Unassembled WGS sequence"/>
</dbReference>
<evidence type="ECO:0000256" key="1">
    <source>
        <dbReference type="ARBA" id="ARBA00004141"/>
    </source>
</evidence>
<keyword evidence="4" id="KW-0812">Transmembrane</keyword>
<dbReference type="GO" id="GO:0016020">
    <property type="term" value="C:membrane"/>
    <property type="evidence" value="ECO:0007669"/>
    <property type="project" value="UniProtKB-SubCell"/>
</dbReference>
<dbReference type="InterPro" id="IPR050327">
    <property type="entry name" value="Proton-linked_MCT"/>
</dbReference>
<evidence type="ECO:0000313" key="7">
    <source>
        <dbReference type="Proteomes" id="UP000184073"/>
    </source>
</evidence>
<feature type="region of interest" description="Disordered" evidence="3">
    <location>
        <begin position="1"/>
        <end position="55"/>
    </location>
</feature>
<feature type="transmembrane region" description="Helical" evidence="4">
    <location>
        <begin position="423"/>
        <end position="445"/>
    </location>
</feature>
<feature type="domain" description="Major facilitator superfamily (MFS) profile" evidence="5">
    <location>
        <begin position="266"/>
        <end position="456"/>
    </location>
</feature>
<reference evidence="7" key="1">
    <citation type="journal article" date="2017" name="Genome Biol.">
        <title>Comparative genomics reveals high biological diversity and specific adaptations in the industrially and medically important fungal genus Aspergillus.</title>
        <authorList>
            <person name="de Vries R.P."/>
            <person name="Riley R."/>
            <person name="Wiebenga A."/>
            <person name="Aguilar-Osorio G."/>
            <person name="Amillis S."/>
            <person name="Uchima C.A."/>
            <person name="Anderluh G."/>
            <person name="Asadollahi M."/>
            <person name="Askin M."/>
            <person name="Barry K."/>
            <person name="Battaglia E."/>
            <person name="Bayram O."/>
            <person name="Benocci T."/>
            <person name="Braus-Stromeyer S.A."/>
            <person name="Caldana C."/>
            <person name="Canovas D."/>
            <person name="Cerqueira G.C."/>
            <person name="Chen F."/>
            <person name="Chen W."/>
            <person name="Choi C."/>
            <person name="Clum A."/>
            <person name="Dos Santos R.A."/>
            <person name="Damasio A.R."/>
            <person name="Diallinas G."/>
            <person name="Emri T."/>
            <person name="Fekete E."/>
            <person name="Flipphi M."/>
            <person name="Freyberg S."/>
            <person name="Gallo A."/>
            <person name="Gournas C."/>
            <person name="Habgood R."/>
            <person name="Hainaut M."/>
            <person name="Harispe M.L."/>
            <person name="Henrissat B."/>
            <person name="Hilden K.S."/>
            <person name="Hope R."/>
            <person name="Hossain A."/>
            <person name="Karabika E."/>
            <person name="Karaffa L."/>
            <person name="Karanyi Z."/>
            <person name="Krasevec N."/>
            <person name="Kuo A."/>
            <person name="Kusch H."/>
            <person name="LaButti K."/>
            <person name="Lagendijk E.L."/>
            <person name="Lapidus A."/>
            <person name="Levasseur A."/>
            <person name="Lindquist E."/>
            <person name="Lipzen A."/>
            <person name="Logrieco A.F."/>
            <person name="MacCabe A."/>
            <person name="Maekelae M.R."/>
            <person name="Malavazi I."/>
            <person name="Melin P."/>
            <person name="Meyer V."/>
            <person name="Mielnichuk N."/>
            <person name="Miskei M."/>
            <person name="Molnar A.P."/>
            <person name="Mule G."/>
            <person name="Ngan C.Y."/>
            <person name="Orejas M."/>
            <person name="Orosz E."/>
            <person name="Ouedraogo J.P."/>
            <person name="Overkamp K.M."/>
            <person name="Park H.-S."/>
            <person name="Perrone G."/>
            <person name="Piumi F."/>
            <person name="Punt P.J."/>
            <person name="Ram A.F."/>
            <person name="Ramon A."/>
            <person name="Rauscher S."/>
            <person name="Record E."/>
            <person name="Riano-Pachon D.M."/>
            <person name="Robert V."/>
            <person name="Roehrig J."/>
            <person name="Ruller R."/>
            <person name="Salamov A."/>
            <person name="Salih N.S."/>
            <person name="Samson R.A."/>
            <person name="Sandor E."/>
            <person name="Sanguinetti M."/>
            <person name="Schuetze T."/>
            <person name="Sepcic K."/>
            <person name="Shelest E."/>
            <person name="Sherlock G."/>
            <person name="Sophianopoulou V."/>
            <person name="Squina F.M."/>
            <person name="Sun H."/>
            <person name="Susca A."/>
            <person name="Todd R.B."/>
            <person name="Tsang A."/>
            <person name="Unkles S.E."/>
            <person name="van de Wiele N."/>
            <person name="van Rossen-Uffink D."/>
            <person name="Oliveira J.V."/>
            <person name="Vesth T.C."/>
            <person name="Visser J."/>
            <person name="Yu J.-H."/>
            <person name="Zhou M."/>
            <person name="Andersen M.R."/>
            <person name="Archer D.B."/>
            <person name="Baker S.E."/>
            <person name="Benoit I."/>
            <person name="Brakhage A.A."/>
            <person name="Braus G.H."/>
            <person name="Fischer R."/>
            <person name="Frisvad J.C."/>
            <person name="Goldman G.H."/>
            <person name="Houbraken J."/>
            <person name="Oakley B."/>
            <person name="Pocsi I."/>
            <person name="Scazzocchio C."/>
            <person name="Seiboth B."/>
            <person name="vanKuyk P.A."/>
            <person name="Wortman J."/>
            <person name="Dyer P.S."/>
            <person name="Grigoriev I.V."/>
        </authorList>
    </citation>
    <scope>NUCLEOTIDE SEQUENCE [LARGE SCALE GENOMIC DNA]</scope>
    <source>
        <strain evidence="7">CBS 583.65</strain>
    </source>
</reference>
<sequence length="456" mass="49262">MATKGPQVQVHTTSGYELTEPSIAHNRDRAATVEREDPFRSGTVTPRSEEASDDDVFPDGGTRSWLVVLGSFLLLMASYGLMNSVGVLLSHLESHQLADYSSRDIGWISGIFVFTALSLGIFVGPLFDAYGPKELVTAGTGIYALGILLTAECTRYWHFILCFGLTTGIGAALVSNVAMACVPHWFHLKAGMALGTAMAGSGLGGVVFPYIMRETWNRVGFKWGMRIVALVVFTLCGLASLLVKSRLPKGGRLKAAFDIRCFKDARFTWLSIATFCLELVVFALTGLLPSYAIAQGFSSSDSVNFLVVLNVTNCVGRLVAGRIADIYGRINILIILVVMAVILIFTVLYPFSSSLVALYLFCGTYGFVSGSFICLAPVCVRQISPAKEIGMKFGTLYGLVAFATLISVPIGGEMLESVGGQVVVLWLGGVLAATIVLFVVARWACLDYRWNWTTKI</sequence>
<feature type="transmembrane region" description="Helical" evidence="4">
    <location>
        <begin position="190"/>
        <end position="211"/>
    </location>
</feature>
<dbReference type="EMBL" id="KV878126">
    <property type="protein sequence ID" value="OJI98857.1"/>
    <property type="molecule type" value="Genomic_DNA"/>
</dbReference>
<dbReference type="OrthoDB" id="410267at2759"/>
<comment type="subcellular location">
    <subcellularLocation>
        <location evidence="1">Membrane</location>
        <topology evidence="1">Multi-pass membrane protein</topology>
    </subcellularLocation>
</comment>
<dbReference type="GeneID" id="63724111"/>
<feature type="transmembrane region" description="Helical" evidence="4">
    <location>
        <begin position="134"/>
        <end position="151"/>
    </location>
</feature>
<dbReference type="AlphaFoldDB" id="A0A1L9PBG0"/>
<dbReference type="Pfam" id="PF07690">
    <property type="entry name" value="MFS_1"/>
    <property type="match status" value="1"/>
</dbReference>
<keyword evidence="4" id="KW-1133">Transmembrane helix</keyword>
<keyword evidence="7" id="KW-1185">Reference proteome</keyword>
<dbReference type="Gene3D" id="1.20.1250.20">
    <property type="entry name" value="MFS general substrate transporter like domains"/>
    <property type="match status" value="2"/>
</dbReference>
<proteinExistence type="inferred from homology"/>
<dbReference type="InterPro" id="IPR011701">
    <property type="entry name" value="MFS"/>
</dbReference>
<feature type="transmembrane region" description="Helical" evidence="4">
    <location>
        <begin position="223"/>
        <end position="243"/>
    </location>
</feature>
<keyword evidence="4" id="KW-0472">Membrane</keyword>
<gene>
    <name evidence="6" type="ORF">ASPVEDRAFT_162406</name>
</gene>
<dbReference type="RefSeq" id="XP_040664620.1">
    <property type="nucleotide sequence ID" value="XM_040808600.1"/>
</dbReference>
<evidence type="ECO:0000256" key="3">
    <source>
        <dbReference type="SAM" id="MobiDB-lite"/>
    </source>
</evidence>
<dbReference type="SUPFAM" id="SSF103473">
    <property type="entry name" value="MFS general substrate transporter"/>
    <property type="match status" value="1"/>
</dbReference>
<dbReference type="InterPro" id="IPR036259">
    <property type="entry name" value="MFS_trans_sf"/>
</dbReference>
<feature type="transmembrane region" description="Helical" evidence="4">
    <location>
        <begin position="332"/>
        <end position="351"/>
    </location>
</feature>
<feature type="transmembrane region" description="Helical" evidence="4">
    <location>
        <begin position="267"/>
        <end position="291"/>
    </location>
</feature>
<feature type="transmembrane region" description="Helical" evidence="4">
    <location>
        <begin position="357"/>
        <end position="380"/>
    </location>
</feature>
<dbReference type="PROSITE" id="PS50850">
    <property type="entry name" value="MFS"/>
    <property type="match status" value="1"/>
</dbReference>
<dbReference type="InterPro" id="IPR020846">
    <property type="entry name" value="MFS_dom"/>
</dbReference>
<feature type="transmembrane region" description="Helical" evidence="4">
    <location>
        <begin position="65"/>
        <end position="85"/>
    </location>
</feature>
<evidence type="ECO:0000256" key="4">
    <source>
        <dbReference type="SAM" id="Phobius"/>
    </source>
</evidence>
<dbReference type="PANTHER" id="PTHR11360">
    <property type="entry name" value="MONOCARBOXYLATE TRANSPORTER"/>
    <property type="match status" value="1"/>
</dbReference>
<feature type="transmembrane region" description="Helical" evidence="4">
    <location>
        <begin position="303"/>
        <end position="320"/>
    </location>
</feature>
<feature type="transmembrane region" description="Helical" evidence="4">
    <location>
        <begin position="392"/>
        <end position="411"/>
    </location>
</feature>